<protein>
    <recommendedName>
        <fullName evidence="1">DNA ligase D polymerase domain-containing protein</fullName>
    </recommendedName>
</protein>
<reference evidence="2" key="2">
    <citation type="submission" date="2020-09" db="EMBL/GenBank/DDBJ databases">
        <authorList>
            <person name="Sun Q."/>
            <person name="Ohkuma M."/>
        </authorList>
    </citation>
    <scope>NUCLEOTIDE SEQUENCE</scope>
    <source>
        <strain evidence="2">JCM 14719</strain>
    </source>
</reference>
<dbReference type="EMBL" id="BMOF01000010">
    <property type="protein sequence ID" value="GGJ96355.1"/>
    <property type="molecule type" value="Genomic_DNA"/>
</dbReference>
<dbReference type="Gene3D" id="3.90.920.10">
    <property type="entry name" value="DNA primase, PRIM domain"/>
    <property type="match status" value="1"/>
</dbReference>
<dbReference type="AlphaFoldDB" id="A0A8J3BBV5"/>
<dbReference type="PANTHER" id="PTHR42705:SF2">
    <property type="entry name" value="BIFUNCTIONAL NON-HOMOLOGOUS END JOINING PROTEIN LIGD"/>
    <property type="match status" value="1"/>
</dbReference>
<gene>
    <name evidence="2" type="ORF">GCM10007043_07820</name>
</gene>
<evidence type="ECO:0000313" key="2">
    <source>
        <dbReference type="EMBL" id="GGJ96355.1"/>
    </source>
</evidence>
<evidence type="ECO:0000313" key="3">
    <source>
        <dbReference type="Proteomes" id="UP000637720"/>
    </source>
</evidence>
<reference evidence="2" key="1">
    <citation type="journal article" date="2014" name="Int. J. Syst. Evol. Microbiol.">
        <title>Complete genome sequence of Corynebacterium casei LMG S-19264T (=DSM 44701T), isolated from a smear-ripened cheese.</title>
        <authorList>
            <consortium name="US DOE Joint Genome Institute (JGI-PGF)"/>
            <person name="Walter F."/>
            <person name="Albersmeier A."/>
            <person name="Kalinowski J."/>
            <person name="Ruckert C."/>
        </authorList>
    </citation>
    <scope>NUCLEOTIDE SEQUENCE</scope>
    <source>
        <strain evidence="2">JCM 14719</strain>
    </source>
</reference>
<evidence type="ECO:0000259" key="1">
    <source>
        <dbReference type="Pfam" id="PF21686"/>
    </source>
</evidence>
<organism evidence="2 3">
    <name type="scientific">Calditerricola satsumensis</name>
    <dbReference type="NCBI Taxonomy" id="373054"/>
    <lineage>
        <taxon>Bacteria</taxon>
        <taxon>Bacillati</taxon>
        <taxon>Bacillota</taxon>
        <taxon>Bacilli</taxon>
        <taxon>Bacillales</taxon>
        <taxon>Bacillaceae</taxon>
        <taxon>Calditerricola</taxon>
    </lineage>
</organism>
<accession>A0A8J3BBV5</accession>
<dbReference type="Pfam" id="PF21686">
    <property type="entry name" value="LigD_Prim-Pol"/>
    <property type="match status" value="1"/>
</dbReference>
<dbReference type="PANTHER" id="PTHR42705">
    <property type="entry name" value="BIFUNCTIONAL NON-HOMOLOGOUS END JOINING PROTEIN LIGD"/>
    <property type="match status" value="1"/>
</dbReference>
<dbReference type="CDD" id="cd04861">
    <property type="entry name" value="LigD_Pol_like"/>
    <property type="match status" value="1"/>
</dbReference>
<keyword evidence="3" id="KW-1185">Reference proteome</keyword>
<name>A0A8J3BBV5_9BACI</name>
<sequence>MNRRSPLAKRAKPVRNAELADVTLTNPDKLLWPEEGITKRDYLAYLFAVAKPLLAYTRNRALTVIRYPDGVHGESFYQKNAPSYAPPWIPRRQVGDVDAILLNDLRTLLWLGNQAALEFHVPFHEVDDPDHPLELTFDLDPSVPGFAAVVETALRLKEVTDRLGLPTYVKTSGATGLAVYIPLERRYTYAETRQVAAFLARYLAERYPRLVTVARRVRDRGTKVYVDYLQHGKSRTLPAPYSPRGRTEATVSAPVTWEELARGAQPADFTIKTVPARLSQIGDPFAPVTASANRANLDEILDFLKRQPLSR</sequence>
<proteinExistence type="predicted"/>
<dbReference type="InterPro" id="IPR014145">
    <property type="entry name" value="LigD_pol_dom"/>
</dbReference>
<dbReference type="Proteomes" id="UP000637720">
    <property type="component" value="Unassembled WGS sequence"/>
</dbReference>
<dbReference type="NCBIfam" id="TIGR02778">
    <property type="entry name" value="ligD_pol"/>
    <property type="match status" value="1"/>
</dbReference>
<dbReference type="InterPro" id="IPR052171">
    <property type="entry name" value="NHEJ_LigD"/>
</dbReference>
<feature type="domain" description="DNA ligase D polymerase" evidence="1">
    <location>
        <begin position="38"/>
        <end position="285"/>
    </location>
</feature>
<comment type="caution">
    <text evidence="2">The sequence shown here is derived from an EMBL/GenBank/DDBJ whole genome shotgun (WGS) entry which is preliminary data.</text>
</comment>